<accession>A0A7X9HS59</accession>
<protein>
    <submittedName>
        <fullName evidence="2">Uncharacterized protein</fullName>
    </submittedName>
</protein>
<name>A0A7X9HS59_UNCKA</name>
<reference evidence="2 3" key="1">
    <citation type="journal article" date="2020" name="Biotechnol. Biofuels">
        <title>New insights from the biogas microbiome by comprehensive genome-resolved metagenomics of nearly 1600 species originating from multiple anaerobic digesters.</title>
        <authorList>
            <person name="Campanaro S."/>
            <person name="Treu L."/>
            <person name="Rodriguez-R L.M."/>
            <person name="Kovalovszki A."/>
            <person name="Ziels R.M."/>
            <person name="Maus I."/>
            <person name="Zhu X."/>
            <person name="Kougias P.G."/>
            <person name="Basile A."/>
            <person name="Luo G."/>
            <person name="Schluter A."/>
            <person name="Konstantinidis K.T."/>
            <person name="Angelidaki I."/>
        </authorList>
    </citation>
    <scope>NUCLEOTIDE SEQUENCE [LARGE SCALE GENOMIC DNA]</scope>
    <source>
        <strain evidence="2">AS27yjCOA_202</strain>
    </source>
</reference>
<evidence type="ECO:0000313" key="3">
    <source>
        <dbReference type="Proteomes" id="UP000590542"/>
    </source>
</evidence>
<sequence>MGKTTKIKILSQSITEEIGNIDESLLKIKRNILSLTNSNTKVEFYILSSESALEEIIRKLNQWGKTNLKKFSDLSQQEQKELKDLLENFIELDVEAE</sequence>
<organism evidence="2 3">
    <name type="scientific">candidate division WWE3 bacterium</name>
    <dbReference type="NCBI Taxonomy" id="2053526"/>
    <lineage>
        <taxon>Bacteria</taxon>
        <taxon>Katanobacteria</taxon>
    </lineage>
</organism>
<evidence type="ECO:0000256" key="1">
    <source>
        <dbReference type="SAM" id="Coils"/>
    </source>
</evidence>
<gene>
    <name evidence="2" type="ORF">GYA37_00570</name>
</gene>
<comment type="caution">
    <text evidence="2">The sequence shown here is derived from an EMBL/GenBank/DDBJ whole genome shotgun (WGS) entry which is preliminary data.</text>
</comment>
<proteinExistence type="predicted"/>
<evidence type="ECO:0000313" key="2">
    <source>
        <dbReference type="EMBL" id="NMB91323.1"/>
    </source>
</evidence>
<dbReference type="EMBL" id="JAAZNV010000006">
    <property type="protein sequence ID" value="NMB91323.1"/>
    <property type="molecule type" value="Genomic_DNA"/>
</dbReference>
<dbReference type="AlphaFoldDB" id="A0A7X9HS59"/>
<dbReference type="Proteomes" id="UP000590542">
    <property type="component" value="Unassembled WGS sequence"/>
</dbReference>
<keyword evidence="1" id="KW-0175">Coiled coil</keyword>
<feature type="coiled-coil region" evidence="1">
    <location>
        <begin position="68"/>
        <end position="95"/>
    </location>
</feature>